<name>A0A7Z3C5F5_PSEFL</name>
<feature type="transmembrane region" description="Helical" evidence="1">
    <location>
        <begin position="351"/>
        <end position="369"/>
    </location>
</feature>
<dbReference type="GO" id="GO:0009103">
    <property type="term" value="P:lipopolysaccharide biosynthetic process"/>
    <property type="evidence" value="ECO:0007669"/>
    <property type="project" value="TreeGrafter"/>
</dbReference>
<dbReference type="Proteomes" id="UP000501669">
    <property type="component" value="Chromosome"/>
</dbReference>
<evidence type="ECO:0000256" key="1">
    <source>
        <dbReference type="SAM" id="Phobius"/>
    </source>
</evidence>
<dbReference type="InterPro" id="IPR002656">
    <property type="entry name" value="Acyl_transf_3_dom"/>
</dbReference>
<proteinExistence type="predicted"/>
<dbReference type="Pfam" id="PF19040">
    <property type="entry name" value="SGNH"/>
    <property type="match status" value="1"/>
</dbReference>
<dbReference type="InterPro" id="IPR043968">
    <property type="entry name" value="SGNH"/>
</dbReference>
<dbReference type="PANTHER" id="PTHR23028:SF53">
    <property type="entry name" value="ACYL_TRANSF_3 DOMAIN-CONTAINING PROTEIN"/>
    <property type="match status" value="1"/>
</dbReference>
<reference evidence="4 5" key="1">
    <citation type="submission" date="2018-03" db="EMBL/GenBank/DDBJ databases">
        <title>Complete genome sequence of Pseudomonas fluorescens sp. G7.</title>
        <authorList>
            <person name="Gao C.-H."/>
            <person name="Li Z."/>
            <person name="Cai P."/>
        </authorList>
    </citation>
    <scope>NUCLEOTIDE SEQUENCE [LARGE SCALE GENOMIC DNA]</scope>
    <source>
        <strain evidence="4 5">G7</strain>
    </source>
</reference>
<feature type="transmembrane region" description="Helical" evidence="1">
    <location>
        <begin position="35"/>
        <end position="56"/>
    </location>
</feature>
<dbReference type="GO" id="GO:0016747">
    <property type="term" value="F:acyltransferase activity, transferring groups other than amino-acyl groups"/>
    <property type="evidence" value="ECO:0007669"/>
    <property type="project" value="InterPro"/>
</dbReference>
<accession>A0A7Z3C5F5</accession>
<dbReference type="GO" id="GO:0016020">
    <property type="term" value="C:membrane"/>
    <property type="evidence" value="ECO:0007669"/>
    <property type="project" value="TreeGrafter"/>
</dbReference>
<dbReference type="EMBL" id="CP027561">
    <property type="protein sequence ID" value="QJP95872.1"/>
    <property type="molecule type" value="Genomic_DNA"/>
</dbReference>
<protein>
    <submittedName>
        <fullName evidence="4">Acyltransferase</fullName>
    </submittedName>
</protein>
<feature type="transmembrane region" description="Helical" evidence="1">
    <location>
        <begin position="203"/>
        <end position="221"/>
    </location>
</feature>
<evidence type="ECO:0000259" key="3">
    <source>
        <dbReference type="Pfam" id="PF19040"/>
    </source>
</evidence>
<feature type="transmembrane region" description="Helical" evidence="1">
    <location>
        <begin position="228"/>
        <end position="248"/>
    </location>
</feature>
<keyword evidence="4" id="KW-0808">Transferase</keyword>
<organism evidence="4 5">
    <name type="scientific">Pseudomonas fluorescens</name>
    <dbReference type="NCBI Taxonomy" id="294"/>
    <lineage>
        <taxon>Bacteria</taxon>
        <taxon>Pseudomonadati</taxon>
        <taxon>Pseudomonadota</taxon>
        <taxon>Gammaproteobacteria</taxon>
        <taxon>Pseudomonadales</taxon>
        <taxon>Pseudomonadaceae</taxon>
        <taxon>Pseudomonas</taxon>
    </lineage>
</organism>
<feature type="transmembrane region" description="Helical" evidence="1">
    <location>
        <begin position="77"/>
        <end position="96"/>
    </location>
</feature>
<keyword evidence="1" id="KW-0812">Transmembrane</keyword>
<feature type="transmembrane region" description="Helical" evidence="1">
    <location>
        <begin position="283"/>
        <end position="301"/>
    </location>
</feature>
<evidence type="ECO:0000313" key="4">
    <source>
        <dbReference type="EMBL" id="QJP95872.1"/>
    </source>
</evidence>
<dbReference type="AlphaFoldDB" id="A0A7Z3C5F5"/>
<evidence type="ECO:0000313" key="5">
    <source>
        <dbReference type="Proteomes" id="UP000501669"/>
    </source>
</evidence>
<feature type="domain" description="Acyltransferase 3" evidence="2">
    <location>
        <begin position="11"/>
        <end position="337"/>
    </location>
</feature>
<dbReference type="PANTHER" id="PTHR23028">
    <property type="entry name" value="ACETYLTRANSFERASE"/>
    <property type="match status" value="1"/>
</dbReference>
<feature type="transmembrane region" description="Helical" evidence="1">
    <location>
        <begin position="254"/>
        <end position="271"/>
    </location>
</feature>
<dbReference type="Pfam" id="PF01757">
    <property type="entry name" value="Acyl_transf_3"/>
    <property type="match status" value="1"/>
</dbReference>
<evidence type="ECO:0000259" key="2">
    <source>
        <dbReference type="Pfam" id="PF01757"/>
    </source>
</evidence>
<feature type="transmembrane region" description="Helical" evidence="1">
    <location>
        <begin position="12"/>
        <end position="29"/>
    </location>
</feature>
<dbReference type="RefSeq" id="WP_169430561.1">
    <property type="nucleotide sequence ID" value="NZ_CP027561.1"/>
</dbReference>
<keyword evidence="1" id="KW-1133">Transmembrane helix</keyword>
<feature type="transmembrane region" description="Helical" evidence="1">
    <location>
        <begin position="137"/>
        <end position="157"/>
    </location>
</feature>
<sequence length="657" mass="72597">MSNPNIQYRPDIDGLRALAVLGVVIYHAFPSLLPGGFVGVDVFFVISGFLIGTILLKSLAKDTFSFSDFYSRRIRRIFPALIVVLASCLIIGKLVLLDDEYRQLGKHVTAGATFIANFAFWSESGYFDTAAELKPLLHLWSLAIEEQFYLIWPLVLWGAWKLRANMLAVTIVIALVSFAINITHVTSNPVATFFLLPSRAWELLAGSILAWLALQGGGATARTPLRALLDDLAGVLGFALVVWAMLFVHKSDAFPGWFALAPVTGAVLLIAAGPQARVNRFLLSNKLAVFIGLISFPLYLWHWPLLSFARIVQSDEPGREIRLAAVLLAIGLAWLTYKFVEPPFRSSNRRLGKVVALVSVMLVAGAIGYKGLVSQSSADETQTMALTKSYQTMALSQANCEKRFPDWTSITDNACRFQREADNSVAIVGDSHAGHLFLGISELLKPSEGVAVFAASCAAPYIDVATAQQDKNAQKVRKGAYKLINRAYDYIIDDPKIKVVILAHLPICSYQDATDMRDPSNGDYKKALTEGMKRTFSALTQANKKIIVLLDNPVLPYAPSACTERPFRLTKNTDRCSFPREQFDKNQPFADYKALVEAATNDFPQVKILDLSTKLCDENRCYLAKDGRLLYSDNSHLNFDGSRYVAPYLVKAIESNN</sequence>
<dbReference type="InterPro" id="IPR050879">
    <property type="entry name" value="Acyltransferase_3"/>
</dbReference>
<feature type="domain" description="SGNH" evidence="3">
    <location>
        <begin position="412"/>
        <end position="649"/>
    </location>
</feature>
<gene>
    <name evidence="4" type="ORF">C6Y56_15240</name>
</gene>
<keyword evidence="1" id="KW-0472">Membrane</keyword>
<feature type="transmembrane region" description="Helical" evidence="1">
    <location>
        <begin position="164"/>
        <end position="183"/>
    </location>
</feature>
<keyword evidence="4" id="KW-0012">Acyltransferase</keyword>
<feature type="transmembrane region" description="Helical" evidence="1">
    <location>
        <begin position="321"/>
        <end position="339"/>
    </location>
</feature>